<dbReference type="AlphaFoldDB" id="A0A2K0UPP7"/>
<dbReference type="PANTHER" id="PTHR41814">
    <property type="entry name" value="EXPRESSED PROTEIN"/>
    <property type="match status" value="1"/>
</dbReference>
<dbReference type="GO" id="GO:0016787">
    <property type="term" value="F:hydrolase activity"/>
    <property type="evidence" value="ECO:0007669"/>
    <property type="project" value="UniProtKB-KW"/>
</dbReference>
<dbReference type="Proteomes" id="UP000236290">
    <property type="component" value="Unassembled WGS sequence"/>
</dbReference>
<evidence type="ECO:0000256" key="2">
    <source>
        <dbReference type="SAM" id="SignalP"/>
    </source>
</evidence>
<dbReference type="SUPFAM" id="SSF48208">
    <property type="entry name" value="Six-hairpin glycosidases"/>
    <property type="match status" value="1"/>
</dbReference>
<feature type="signal peptide" evidence="2">
    <location>
        <begin position="1"/>
        <end position="24"/>
    </location>
</feature>
<sequence length="467" mass="49258">MKSARRTLASSLLALVGSSVIAAAAEVDAGYDAFQAAQVMVNIASHSWEWGTAAEALLELYNPELSVFSANPFPNGAVPKASGSTFALTYARQFINRNSQVLVGNSAVGDPASLGVSAILLGQSDNTYIGAASREADYLLNNAPKFSNGAISHRPDVAEIWADNMAMSFPFLAYLAVQNNDAGLMQTVFTQIGLQRNVLKAGDLNWRHIIGPQSQDPGLWSTGNGWASYGMTRVLYTMQKWSGSSGMTSQAATLKGWIKEILDGAMRSGTDGGLLRNYLNDNSWFGEISGTALMSAVAYRMAVNDPAMFGQSYISWADANRKTLASKQGGDGIFRPAVNPLNWLDKAKDNDGSPEGQAFAVNLYTAYRDCVNAGICQKPATTTISSAGIGPVDLVTTLIAPVTFSEMPDPTGIACGGVQSCDTNGCNGAFSGNTKFPVCTAGDRKGCQCTTTDKTCGAQQSCDLNGV</sequence>
<proteinExistence type="predicted"/>
<feature type="chain" id="PRO_5014458976" description="Six-hairpin glycosidase" evidence="2">
    <location>
        <begin position="25"/>
        <end position="467"/>
    </location>
</feature>
<evidence type="ECO:0000256" key="1">
    <source>
        <dbReference type="ARBA" id="ARBA00022801"/>
    </source>
</evidence>
<reference evidence="3 4" key="1">
    <citation type="submission" date="2017-02" db="EMBL/GenBank/DDBJ databases">
        <title>Genomes of Trichoderma spp. with biocontrol activity.</title>
        <authorList>
            <person name="Gardiner D."/>
            <person name="Kazan K."/>
            <person name="Vos C."/>
            <person name="Harvey P."/>
        </authorList>
    </citation>
    <scope>NUCLEOTIDE SEQUENCE [LARGE SCALE GENOMIC DNA]</scope>
    <source>
        <strain evidence="3 4">Tr1</strain>
    </source>
</reference>
<protein>
    <recommendedName>
        <fullName evidence="5">Six-hairpin glycosidase</fullName>
    </recommendedName>
</protein>
<evidence type="ECO:0000313" key="3">
    <source>
        <dbReference type="EMBL" id="PNP59720.1"/>
    </source>
</evidence>
<name>A0A2K0UPP7_TRIHA</name>
<dbReference type="OrthoDB" id="4138492at2759"/>
<dbReference type="InterPro" id="IPR012341">
    <property type="entry name" value="6hp_glycosidase-like_sf"/>
</dbReference>
<gene>
    <name evidence="3" type="ORF">THARTR1_00599</name>
</gene>
<accession>A0A2K0UPP7</accession>
<dbReference type="InterPro" id="IPR008928">
    <property type="entry name" value="6-hairpin_glycosidase_sf"/>
</dbReference>
<dbReference type="PANTHER" id="PTHR41814:SF1">
    <property type="entry name" value="CELLULASE"/>
    <property type="match status" value="1"/>
</dbReference>
<organism evidence="3 4">
    <name type="scientific">Trichoderma harzianum</name>
    <name type="common">Hypocrea lixii</name>
    <dbReference type="NCBI Taxonomy" id="5544"/>
    <lineage>
        <taxon>Eukaryota</taxon>
        <taxon>Fungi</taxon>
        <taxon>Dikarya</taxon>
        <taxon>Ascomycota</taxon>
        <taxon>Pezizomycotina</taxon>
        <taxon>Sordariomycetes</taxon>
        <taxon>Hypocreomycetidae</taxon>
        <taxon>Hypocreales</taxon>
        <taxon>Hypocreaceae</taxon>
        <taxon>Trichoderma</taxon>
    </lineage>
</organism>
<dbReference type="GO" id="GO:0005975">
    <property type="term" value="P:carbohydrate metabolic process"/>
    <property type="evidence" value="ECO:0007669"/>
    <property type="project" value="InterPro"/>
</dbReference>
<evidence type="ECO:0000313" key="4">
    <source>
        <dbReference type="Proteomes" id="UP000236290"/>
    </source>
</evidence>
<dbReference type="Pfam" id="PF07470">
    <property type="entry name" value="Glyco_hydro_88"/>
    <property type="match status" value="1"/>
</dbReference>
<evidence type="ECO:0008006" key="5">
    <source>
        <dbReference type="Google" id="ProtNLM"/>
    </source>
</evidence>
<keyword evidence="2" id="KW-0732">Signal</keyword>
<keyword evidence="1" id="KW-0378">Hydrolase</keyword>
<dbReference type="EMBL" id="MTYI01000005">
    <property type="protein sequence ID" value="PNP59720.1"/>
    <property type="molecule type" value="Genomic_DNA"/>
</dbReference>
<comment type="caution">
    <text evidence="3">The sequence shown here is derived from an EMBL/GenBank/DDBJ whole genome shotgun (WGS) entry which is preliminary data.</text>
</comment>
<dbReference type="Gene3D" id="1.50.10.10">
    <property type="match status" value="1"/>
</dbReference>
<dbReference type="InterPro" id="IPR010905">
    <property type="entry name" value="Glyco_hydro_88"/>
</dbReference>